<evidence type="ECO:0000313" key="2">
    <source>
        <dbReference type="Proteomes" id="UP000015105"/>
    </source>
</evidence>
<reference evidence="2" key="2">
    <citation type="journal article" date="2017" name="Nat. Plants">
        <title>The Aegilops tauschii genome reveals multiple impacts of transposons.</title>
        <authorList>
            <person name="Zhao G."/>
            <person name="Zou C."/>
            <person name="Li K."/>
            <person name="Wang K."/>
            <person name="Li T."/>
            <person name="Gao L."/>
            <person name="Zhang X."/>
            <person name="Wang H."/>
            <person name="Yang Z."/>
            <person name="Liu X."/>
            <person name="Jiang W."/>
            <person name="Mao L."/>
            <person name="Kong X."/>
            <person name="Jiao Y."/>
            <person name="Jia J."/>
        </authorList>
    </citation>
    <scope>NUCLEOTIDE SEQUENCE [LARGE SCALE GENOMIC DNA]</scope>
    <source>
        <strain evidence="2">cv. AL8/78</strain>
    </source>
</reference>
<protein>
    <submittedName>
        <fullName evidence="1">Uncharacterized protein</fullName>
    </submittedName>
</protein>
<sequence>MGRFMKICISSSVKGFTSVQNIFECSVNVQIDQRLSPHSKSLKQQYNDRKKSVQKNMLEVCRNDKKTSLQFSCTIAFIAKCFSHFFS</sequence>
<dbReference type="EnsemblPlants" id="AET2Gv20181400.3">
    <property type="protein sequence ID" value="AET2Gv20181400.3"/>
    <property type="gene ID" value="AET2Gv20181400"/>
</dbReference>
<reference evidence="1" key="4">
    <citation type="submission" date="2019-03" db="UniProtKB">
        <authorList>
            <consortium name="EnsemblPlants"/>
        </authorList>
    </citation>
    <scope>IDENTIFICATION</scope>
</reference>
<reference evidence="1" key="5">
    <citation type="journal article" date="2021" name="G3 (Bethesda)">
        <title>Aegilops tauschii genome assembly Aet v5.0 features greater sequence contiguity and improved annotation.</title>
        <authorList>
            <person name="Wang L."/>
            <person name="Zhu T."/>
            <person name="Rodriguez J.C."/>
            <person name="Deal K.R."/>
            <person name="Dubcovsky J."/>
            <person name="McGuire P.E."/>
            <person name="Lux T."/>
            <person name="Spannagl M."/>
            <person name="Mayer K.F.X."/>
            <person name="Baldrich P."/>
            <person name="Meyers B.C."/>
            <person name="Huo N."/>
            <person name="Gu Y.Q."/>
            <person name="Zhou H."/>
            <person name="Devos K.M."/>
            <person name="Bennetzen J.L."/>
            <person name="Unver T."/>
            <person name="Budak H."/>
            <person name="Gulick P.J."/>
            <person name="Galiba G."/>
            <person name="Kalapos B."/>
            <person name="Nelson D.R."/>
            <person name="Li P."/>
            <person name="You F.M."/>
            <person name="Luo M.C."/>
            <person name="Dvorak J."/>
        </authorList>
    </citation>
    <scope>NUCLEOTIDE SEQUENCE [LARGE SCALE GENOMIC DNA]</scope>
    <source>
        <strain evidence="1">cv. AL8/78</strain>
    </source>
</reference>
<dbReference type="Proteomes" id="UP000015105">
    <property type="component" value="Chromosome 2D"/>
</dbReference>
<evidence type="ECO:0000313" key="1">
    <source>
        <dbReference type="EnsemblPlants" id="AET2Gv20181400.3"/>
    </source>
</evidence>
<dbReference type="Gramene" id="AET2Gv20181400.3">
    <property type="protein sequence ID" value="AET2Gv20181400.3"/>
    <property type="gene ID" value="AET2Gv20181400"/>
</dbReference>
<accession>A0A453AL45</accession>
<reference evidence="2" key="1">
    <citation type="journal article" date="2014" name="Science">
        <title>Ancient hybridizations among the ancestral genomes of bread wheat.</title>
        <authorList>
            <consortium name="International Wheat Genome Sequencing Consortium,"/>
            <person name="Marcussen T."/>
            <person name="Sandve S.R."/>
            <person name="Heier L."/>
            <person name="Spannagl M."/>
            <person name="Pfeifer M."/>
            <person name="Jakobsen K.S."/>
            <person name="Wulff B.B."/>
            <person name="Steuernagel B."/>
            <person name="Mayer K.F."/>
            <person name="Olsen O.A."/>
        </authorList>
    </citation>
    <scope>NUCLEOTIDE SEQUENCE [LARGE SCALE GENOMIC DNA]</scope>
    <source>
        <strain evidence="2">cv. AL8/78</strain>
    </source>
</reference>
<organism evidence="1 2">
    <name type="scientific">Aegilops tauschii subsp. strangulata</name>
    <name type="common">Goatgrass</name>
    <dbReference type="NCBI Taxonomy" id="200361"/>
    <lineage>
        <taxon>Eukaryota</taxon>
        <taxon>Viridiplantae</taxon>
        <taxon>Streptophyta</taxon>
        <taxon>Embryophyta</taxon>
        <taxon>Tracheophyta</taxon>
        <taxon>Spermatophyta</taxon>
        <taxon>Magnoliopsida</taxon>
        <taxon>Liliopsida</taxon>
        <taxon>Poales</taxon>
        <taxon>Poaceae</taxon>
        <taxon>BOP clade</taxon>
        <taxon>Pooideae</taxon>
        <taxon>Triticodae</taxon>
        <taxon>Triticeae</taxon>
        <taxon>Triticinae</taxon>
        <taxon>Aegilops</taxon>
    </lineage>
</organism>
<keyword evidence="2" id="KW-1185">Reference proteome</keyword>
<reference evidence="1" key="3">
    <citation type="journal article" date="2017" name="Nature">
        <title>Genome sequence of the progenitor of the wheat D genome Aegilops tauschii.</title>
        <authorList>
            <person name="Luo M.C."/>
            <person name="Gu Y.Q."/>
            <person name="Puiu D."/>
            <person name="Wang H."/>
            <person name="Twardziok S.O."/>
            <person name="Deal K.R."/>
            <person name="Huo N."/>
            <person name="Zhu T."/>
            <person name="Wang L."/>
            <person name="Wang Y."/>
            <person name="McGuire P.E."/>
            <person name="Liu S."/>
            <person name="Long H."/>
            <person name="Ramasamy R.K."/>
            <person name="Rodriguez J.C."/>
            <person name="Van S.L."/>
            <person name="Yuan L."/>
            <person name="Wang Z."/>
            <person name="Xia Z."/>
            <person name="Xiao L."/>
            <person name="Anderson O.D."/>
            <person name="Ouyang S."/>
            <person name="Liang Y."/>
            <person name="Zimin A.V."/>
            <person name="Pertea G."/>
            <person name="Qi P."/>
            <person name="Bennetzen J.L."/>
            <person name="Dai X."/>
            <person name="Dawson M.W."/>
            <person name="Muller H.G."/>
            <person name="Kugler K."/>
            <person name="Rivarola-Duarte L."/>
            <person name="Spannagl M."/>
            <person name="Mayer K.F.X."/>
            <person name="Lu F.H."/>
            <person name="Bevan M.W."/>
            <person name="Leroy P."/>
            <person name="Li P."/>
            <person name="You F.M."/>
            <person name="Sun Q."/>
            <person name="Liu Z."/>
            <person name="Lyons E."/>
            <person name="Wicker T."/>
            <person name="Salzberg S.L."/>
            <person name="Devos K.M."/>
            <person name="Dvorak J."/>
        </authorList>
    </citation>
    <scope>NUCLEOTIDE SEQUENCE [LARGE SCALE GENOMIC DNA]</scope>
    <source>
        <strain evidence="1">cv. AL8/78</strain>
    </source>
</reference>
<dbReference type="AlphaFoldDB" id="A0A453AL45"/>
<name>A0A453AL45_AEGTS</name>
<proteinExistence type="predicted"/>